<dbReference type="Proteomes" id="UP001056576">
    <property type="component" value="Segment"/>
</dbReference>
<evidence type="ECO:0000313" key="1">
    <source>
        <dbReference type="EMBL" id="USN15314.1"/>
    </source>
</evidence>
<keyword evidence="2" id="KW-1185">Reference proteome</keyword>
<reference evidence="1 2" key="1">
    <citation type="submission" date="2022-05" db="EMBL/GenBank/DDBJ databases">
        <authorList>
            <person name="Friedrich I."/>
            <person name="Poehlein A."/>
            <person name="Schneider D."/>
            <person name="Hertel R."/>
            <person name="Daniel R."/>
        </authorList>
    </citation>
    <scope>NUCLEOTIDE SEQUENCE [LARGE SCALE GENOMIC DNA]</scope>
</reference>
<protein>
    <submittedName>
        <fullName evidence="1">Uncharacterized protein</fullName>
    </submittedName>
</protein>
<dbReference type="EMBL" id="ON529857">
    <property type="protein sequence ID" value="USN15314.1"/>
    <property type="molecule type" value="Genomic_DNA"/>
</dbReference>
<evidence type="ECO:0000313" key="2">
    <source>
        <dbReference type="Proteomes" id="UP001056576"/>
    </source>
</evidence>
<gene>
    <name evidence="1" type="ORF">KIKIMORA_01680</name>
</gene>
<sequence>MKGVEIIIDGKRVGIVRDHGSGPISHCDGRCDKAWGAMERPKVHLDPVEYDDYAFLADGELGTAPASGWWEGGQGKPIDYDDPHLNWLNKWCIRACERYEETPRGQPVVITDAGLSKRRCNMRKDYVEGMPIYPAPE</sequence>
<organism evidence="1 2">
    <name type="scientific">Brevundimonas phage vB_BpoS-Kikimora</name>
    <dbReference type="NCBI Taxonomy" id="2948601"/>
    <lineage>
        <taxon>Viruses</taxon>
        <taxon>Duplodnaviria</taxon>
        <taxon>Heunggongvirae</taxon>
        <taxon>Uroviricota</taxon>
        <taxon>Caudoviricetes</taxon>
        <taxon>Jeanschmidtviridae</taxon>
        <taxon>Kikimoravirus</taxon>
        <taxon>Kikimoravirus kikimora</taxon>
    </lineage>
</organism>
<name>A0A9E7MRX3_9CAUD</name>
<proteinExistence type="predicted"/>
<accession>A0A9E7MRX3</accession>